<dbReference type="GO" id="GO:0043937">
    <property type="term" value="P:regulation of sporulation"/>
    <property type="evidence" value="ECO:0007669"/>
    <property type="project" value="InterPro"/>
</dbReference>
<sequence>METNTGRDRIEQARQELNRLALEFGMQDSRVLRQSVILDALINEYIDSSSADKDNSFLSD</sequence>
<dbReference type="GO" id="GO:0046983">
    <property type="term" value="F:protein dimerization activity"/>
    <property type="evidence" value="ECO:0007669"/>
    <property type="project" value="InterPro"/>
</dbReference>
<dbReference type="RefSeq" id="WP_189021699.1">
    <property type="nucleotide sequence ID" value="NZ_BMKR01000001.1"/>
</dbReference>
<dbReference type="EMBL" id="BMKR01000001">
    <property type="protein sequence ID" value="GGF59899.1"/>
    <property type="molecule type" value="Genomic_DNA"/>
</dbReference>
<organism evidence="1 2">
    <name type="scientific">Paenibacillus albidus</name>
    <dbReference type="NCBI Taxonomy" id="2041023"/>
    <lineage>
        <taxon>Bacteria</taxon>
        <taxon>Bacillati</taxon>
        <taxon>Bacillota</taxon>
        <taxon>Bacilli</taxon>
        <taxon>Bacillales</taxon>
        <taxon>Paenibacillaceae</taxon>
        <taxon>Paenibacillus</taxon>
    </lineage>
</organism>
<dbReference type="Gene3D" id="4.10.280.10">
    <property type="entry name" value="Helix-loop-helix DNA-binding domain"/>
    <property type="match status" value="1"/>
</dbReference>
<gene>
    <name evidence="1" type="ORF">GCM10010912_01440</name>
</gene>
<dbReference type="InterPro" id="IPR018540">
    <property type="entry name" value="Spo0E-like"/>
</dbReference>
<dbReference type="Pfam" id="PF09388">
    <property type="entry name" value="SpoOE-like"/>
    <property type="match status" value="1"/>
</dbReference>
<keyword evidence="2" id="KW-1185">Reference proteome</keyword>
<dbReference type="AlphaFoldDB" id="A0A917F8G2"/>
<dbReference type="SUPFAM" id="SSF140500">
    <property type="entry name" value="BAS1536-like"/>
    <property type="match status" value="1"/>
</dbReference>
<name>A0A917F8G2_9BACL</name>
<accession>A0A917F8G2</accession>
<comment type="caution">
    <text evidence="1">The sequence shown here is derived from an EMBL/GenBank/DDBJ whole genome shotgun (WGS) entry which is preliminary data.</text>
</comment>
<reference evidence="1" key="2">
    <citation type="submission" date="2020-09" db="EMBL/GenBank/DDBJ databases">
        <authorList>
            <person name="Sun Q."/>
            <person name="Zhou Y."/>
        </authorList>
    </citation>
    <scope>NUCLEOTIDE SEQUENCE</scope>
    <source>
        <strain evidence="1">CGMCC 1.16134</strain>
    </source>
</reference>
<reference evidence="1" key="1">
    <citation type="journal article" date="2014" name="Int. J. Syst. Evol. Microbiol.">
        <title>Complete genome sequence of Corynebacterium casei LMG S-19264T (=DSM 44701T), isolated from a smear-ripened cheese.</title>
        <authorList>
            <consortium name="US DOE Joint Genome Institute (JGI-PGF)"/>
            <person name="Walter F."/>
            <person name="Albersmeier A."/>
            <person name="Kalinowski J."/>
            <person name="Ruckert C."/>
        </authorList>
    </citation>
    <scope>NUCLEOTIDE SEQUENCE</scope>
    <source>
        <strain evidence="1">CGMCC 1.16134</strain>
    </source>
</reference>
<proteinExistence type="predicted"/>
<dbReference type="InterPro" id="IPR037208">
    <property type="entry name" value="Spo0E-like_sf"/>
</dbReference>
<dbReference type="Proteomes" id="UP000637643">
    <property type="component" value="Unassembled WGS sequence"/>
</dbReference>
<dbReference type="InterPro" id="IPR036638">
    <property type="entry name" value="HLH_DNA-bd_sf"/>
</dbReference>
<evidence type="ECO:0000313" key="1">
    <source>
        <dbReference type="EMBL" id="GGF59899.1"/>
    </source>
</evidence>
<evidence type="ECO:0008006" key="3">
    <source>
        <dbReference type="Google" id="ProtNLM"/>
    </source>
</evidence>
<evidence type="ECO:0000313" key="2">
    <source>
        <dbReference type="Proteomes" id="UP000637643"/>
    </source>
</evidence>
<protein>
    <recommendedName>
        <fullName evidence="3">Aspartyl-phosphate phosphatase Spo0E family protein</fullName>
    </recommendedName>
</protein>